<dbReference type="Proteomes" id="UP000324748">
    <property type="component" value="Unassembled WGS sequence"/>
</dbReference>
<comment type="caution">
    <text evidence="2">The sequence shown here is derived from an EMBL/GenBank/DDBJ whole genome shotgun (WGS) entry which is preliminary data.</text>
</comment>
<evidence type="ECO:0000313" key="2">
    <source>
        <dbReference type="EMBL" id="KAA1114624.1"/>
    </source>
</evidence>
<sequence>MVTIHHLVTVLSLSTVAPVITARPPCTKCINTVRTNFLEVPGECTENLVCKSGFDHGKCSGEMFRRCEGCHKPFNARCSKMGTKPHNEYDCGTNH</sequence>
<evidence type="ECO:0000313" key="3">
    <source>
        <dbReference type="Proteomes" id="UP000324748"/>
    </source>
</evidence>
<keyword evidence="1" id="KW-0732">Signal</keyword>
<protein>
    <submittedName>
        <fullName evidence="2">Uncharacterized protein</fullName>
    </submittedName>
</protein>
<accession>A0A5B0QNZ3</accession>
<organism evidence="2 3">
    <name type="scientific">Puccinia graminis f. sp. tritici</name>
    <dbReference type="NCBI Taxonomy" id="56615"/>
    <lineage>
        <taxon>Eukaryota</taxon>
        <taxon>Fungi</taxon>
        <taxon>Dikarya</taxon>
        <taxon>Basidiomycota</taxon>
        <taxon>Pucciniomycotina</taxon>
        <taxon>Pucciniomycetes</taxon>
        <taxon>Pucciniales</taxon>
        <taxon>Pucciniaceae</taxon>
        <taxon>Puccinia</taxon>
    </lineage>
</organism>
<gene>
    <name evidence="2" type="ORF">PGT21_016129</name>
</gene>
<feature type="chain" id="PRO_5022812181" evidence="1">
    <location>
        <begin position="23"/>
        <end position="95"/>
    </location>
</feature>
<feature type="signal peptide" evidence="1">
    <location>
        <begin position="1"/>
        <end position="22"/>
    </location>
</feature>
<reference evidence="2 3" key="1">
    <citation type="submission" date="2019-05" db="EMBL/GenBank/DDBJ databases">
        <title>Emergence of the Ug99 lineage of the wheat stem rust pathogen through somatic hybridization.</title>
        <authorList>
            <person name="Li F."/>
            <person name="Upadhyaya N.M."/>
            <person name="Sperschneider J."/>
            <person name="Matny O."/>
            <person name="Nguyen-Phuc H."/>
            <person name="Mago R."/>
            <person name="Raley C."/>
            <person name="Miller M.E."/>
            <person name="Silverstein K.A.T."/>
            <person name="Henningsen E."/>
            <person name="Hirsch C.D."/>
            <person name="Visser B."/>
            <person name="Pretorius Z.A."/>
            <person name="Steffenson B.J."/>
            <person name="Schwessinger B."/>
            <person name="Dodds P.N."/>
            <person name="Figueroa M."/>
        </authorList>
    </citation>
    <scope>NUCLEOTIDE SEQUENCE [LARGE SCALE GENOMIC DNA]</scope>
    <source>
        <strain evidence="2">21-0</strain>
    </source>
</reference>
<evidence type="ECO:0000256" key="1">
    <source>
        <dbReference type="SAM" id="SignalP"/>
    </source>
</evidence>
<dbReference type="AlphaFoldDB" id="A0A5B0QNZ3"/>
<dbReference type="EMBL" id="VSWC01000014">
    <property type="protein sequence ID" value="KAA1114624.1"/>
    <property type="molecule type" value="Genomic_DNA"/>
</dbReference>
<proteinExistence type="predicted"/>
<keyword evidence="3" id="KW-1185">Reference proteome</keyword>
<name>A0A5B0QNZ3_PUCGR</name>